<evidence type="ECO:0000256" key="9">
    <source>
        <dbReference type="ARBA" id="ARBA00023204"/>
    </source>
</evidence>
<organism evidence="14 15">
    <name type="scientific">Hymenobacter wooponensis</name>
    <dbReference type="NCBI Taxonomy" id="1525360"/>
    <lineage>
        <taxon>Bacteria</taxon>
        <taxon>Pseudomonadati</taxon>
        <taxon>Bacteroidota</taxon>
        <taxon>Cytophagia</taxon>
        <taxon>Cytophagales</taxon>
        <taxon>Hymenobacteraceae</taxon>
        <taxon>Hymenobacter</taxon>
    </lineage>
</organism>
<feature type="active site" description="N6-AMP-lysine intermediate" evidence="11">
    <location>
        <position position="114"/>
    </location>
</feature>
<protein>
    <recommendedName>
        <fullName evidence="11">DNA ligase</fullName>
        <ecNumber evidence="11">6.5.1.2</ecNumber>
    </recommendedName>
    <alternativeName>
        <fullName evidence="11">Polydeoxyribonucleotide synthase [NAD(+)]</fullName>
    </alternativeName>
</protein>
<evidence type="ECO:0000256" key="6">
    <source>
        <dbReference type="ARBA" id="ARBA00022833"/>
    </source>
</evidence>
<dbReference type="InterPro" id="IPR001679">
    <property type="entry name" value="DNA_ligase"/>
</dbReference>
<keyword evidence="11" id="KW-0464">Manganese</keyword>
<evidence type="ECO:0000256" key="10">
    <source>
        <dbReference type="ARBA" id="ARBA00034005"/>
    </source>
</evidence>
<dbReference type="PANTHER" id="PTHR23389:SF9">
    <property type="entry name" value="DNA LIGASE"/>
    <property type="match status" value="1"/>
</dbReference>
<evidence type="ECO:0000259" key="13">
    <source>
        <dbReference type="PROSITE" id="PS50172"/>
    </source>
</evidence>
<sequence>MTDIQQQITALTERLHHLNYQYYQRDISEVPDQEFDHMLAELARLEKEHPEFAHPNSPTQRVGGTITKQFPTAEHRYPMLSLGNTYSEADLREFDERVRRGLEGADVTYVCELKFDGVAMSLTYQDGQLTQGVTRGDGTRGDVVTNNVRTIKNLPLHLRPATNQPKEFEVRGEIFMPLPVFAELNTEREANGEQLLANPRNAASGALKLQDSALVAARRLRFYAYSYLTSGRGSFPTHSASLEAMQSWGLPVSDTWRRCHSLEEVLAFVHEWDKQRFTLPVATDGIVIKVDDFQQQEILGFTAKSPRWAIAYKYPAEAARTRLNSIQYQVGRTGAVTPVALLDPVPLAGTVVKRASVHNANQIAALDLRLGDMVFVEKGGEIIPKITGVDLSARPADSQPIKYPTECPACGTPLIRPEGEAHFRCPNDRGCPPQQKARLEHFVSRKAMNIDGLGAETVGRFFDLGLVTDAASLYDLPAKATELAQLDRMGEKSVQRLLTGLEQSKQVPFDRVLFGLGIRYVGETVAEKLAAHYRTMDALSAASATELAAVPEVGGVIAESAAAWFQEPENQAMIRGLQAAGLQMALTGEAPQAVSDRLAGLTFVLSGVFEQYSREDLQQLIQQHGGKVTGSISKKLSYLVAGDKMGPAKREKATELKVPIISEADLLAMLPTDTKTPEEEEASDTPTLLTADLLPAPDSPDSSTPESKPGTGLGQQGSLF</sequence>
<dbReference type="GO" id="GO:0003677">
    <property type="term" value="F:DNA binding"/>
    <property type="evidence" value="ECO:0007669"/>
    <property type="project" value="InterPro"/>
</dbReference>
<dbReference type="SUPFAM" id="SSF47781">
    <property type="entry name" value="RuvA domain 2-like"/>
    <property type="match status" value="1"/>
</dbReference>
<evidence type="ECO:0000256" key="4">
    <source>
        <dbReference type="ARBA" id="ARBA00022723"/>
    </source>
</evidence>
<feature type="binding site" evidence="11">
    <location>
        <position position="289"/>
    </location>
    <ligand>
        <name>NAD(+)</name>
        <dbReference type="ChEBI" id="CHEBI:57540"/>
    </ligand>
</feature>
<keyword evidence="6 11" id="KW-0862">Zinc</keyword>
<dbReference type="InterPro" id="IPR013840">
    <property type="entry name" value="DNAligase_N"/>
</dbReference>
<dbReference type="SMART" id="SM00532">
    <property type="entry name" value="LIGANc"/>
    <property type="match status" value="1"/>
</dbReference>
<dbReference type="HAMAP" id="MF_01588">
    <property type="entry name" value="DNA_ligase_A"/>
    <property type="match status" value="1"/>
</dbReference>
<dbReference type="Pfam" id="PF01653">
    <property type="entry name" value="DNA_ligase_aden"/>
    <property type="match status" value="1"/>
</dbReference>
<accession>A0A4Z0MMS5</accession>
<dbReference type="RefSeq" id="WP_135530634.1">
    <property type="nucleotide sequence ID" value="NZ_SRKZ01000003.1"/>
</dbReference>
<evidence type="ECO:0000313" key="14">
    <source>
        <dbReference type="EMBL" id="TGD80485.1"/>
    </source>
</evidence>
<dbReference type="Gene3D" id="2.40.50.140">
    <property type="entry name" value="Nucleic acid-binding proteins"/>
    <property type="match status" value="1"/>
</dbReference>
<dbReference type="FunFam" id="1.10.150.20:FF:000006">
    <property type="entry name" value="DNA ligase"/>
    <property type="match status" value="1"/>
</dbReference>
<dbReference type="PIRSF" id="PIRSF001604">
    <property type="entry name" value="LigA"/>
    <property type="match status" value="1"/>
</dbReference>
<reference evidence="14 15" key="1">
    <citation type="submission" date="2019-04" db="EMBL/GenBank/DDBJ databases">
        <authorList>
            <person name="Feng G."/>
            <person name="Zhang J."/>
            <person name="Zhu H."/>
        </authorList>
    </citation>
    <scope>NUCLEOTIDE SEQUENCE [LARGE SCALE GENOMIC DNA]</scope>
    <source>
        <strain evidence="14 15">JCM 19491</strain>
    </source>
</reference>
<evidence type="ECO:0000256" key="3">
    <source>
        <dbReference type="ARBA" id="ARBA00022705"/>
    </source>
</evidence>
<dbReference type="InterPro" id="IPR033136">
    <property type="entry name" value="DNA_ligase_CS"/>
</dbReference>
<comment type="catalytic activity">
    <reaction evidence="10 11">
        <text>NAD(+) + (deoxyribonucleotide)n-3'-hydroxyl + 5'-phospho-(deoxyribonucleotide)m = (deoxyribonucleotide)n+m + AMP + beta-nicotinamide D-nucleotide.</text>
        <dbReference type="EC" id="6.5.1.2"/>
    </reaction>
</comment>
<dbReference type="Gene3D" id="3.40.50.10190">
    <property type="entry name" value="BRCT domain"/>
    <property type="match status" value="1"/>
</dbReference>
<keyword evidence="5 11" id="KW-0227">DNA damage</keyword>
<dbReference type="InterPro" id="IPR012340">
    <property type="entry name" value="NA-bd_OB-fold"/>
</dbReference>
<dbReference type="FunFam" id="3.30.470.30:FF:000001">
    <property type="entry name" value="DNA ligase"/>
    <property type="match status" value="1"/>
</dbReference>
<dbReference type="Gene3D" id="1.10.150.20">
    <property type="entry name" value="5' to 3' exonuclease, C-terminal subdomain"/>
    <property type="match status" value="2"/>
</dbReference>
<dbReference type="Gene3D" id="6.20.10.30">
    <property type="match status" value="1"/>
</dbReference>
<keyword evidence="7 11" id="KW-0460">Magnesium</keyword>
<dbReference type="InterPro" id="IPR041663">
    <property type="entry name" value="DisA/LigA_HHH"/>
</dbReference>
<dbReference type="SMART" id="SM00278">
    <property type="entry name" value="HhH1"/>
    <property type="match status" value="3"/>
</dbReference>
<feature type="region of interest" description="Disordered" evidence="12">
    <location>
        <begin position="673"/>
        <end position="720"/>
    </location>
</feature>
<proteinExistence type="inferred from homology"/>
<evidence type="ECO:0000256" key="12">
    <source>
        <dbReference type="SAM" id="MobiDB-lite"/>
    </source>
</evidence>
<dbReference type="InterPro" id="IPR003583">
    <property type="entry name" value="Hlx-hairpin-Hlx_DNA-bd_motif"/>
</dbReference>
<dbReference type="GO" id="GO:0006281">
    <property type="term" value="P:DNA repair"/>
    <property type="evidence" value="ECO:0007669"/>
    <property type="project" value="UniProtKB-KW"/>
</dbReference>
<feature type="compositionally biased region" description="Low complexity" evidence="12">
    <location>
        <begin position="684"/>
        <end position="704"/>
    </location>
</feature>
<comment type="caution">
    <text evidence="14">The sequence shown here is derived from an EMBL/GenBank/DDBJ whole genome shotgun (WGS) entry which is preliminary data.</text>
</comment>
<evidence type="ECO:0000313" key="15">
    <source>
        <dbReference type="Proteomes" id="UP000298284"/>
    </source>
</evidence>
<dbReference type="NCBIfam" id="NF005932">
    <property type="entry name" value="PRK07956.1"/>
    <property type="match status" value="1"/>
</dbReference>
<keyword evidence="9 11" id="KW-0234">DNA repair</keyword>
<dbReference type="FunFam" id="1.10.150.20:FF:000007">
    <property type="entry name" value="DNA ligase"/>
    <property type="match status" value="1"/>
</dbReference>
<dbReference type="Pfam" id="PF03119">
    <property type="entry name" value="DNA_ligase_ZBD"/>
    <property type="match status" value="1"/>
</dbReference>
<dbReference type="Pfam" id="PF00533">
    <property type="entry name" value="BRCT"/>
    <property type="match status" value="1"/>
</dbReference>
<keyword evidence="2 11" id="KW-0436">Ligase</keyword>
<feature type="binding site" evidence="11">
    <location>
        <position position="431"/>
    </location>
    <ligand>
        <name>Zn(2+)</name>
        <dbReference type="ChEBI" id="CHEBI:29105"/>
    </ligand>
</feature>
<gene>
    <name evidence="11 14" type="primary">ligA</name>
    <name evidence="14" type="ORF">EU557_11670</name>
</gene>
<feature type="binding site" evidence="11">
    <location>
        <position position="135"/>
    </location>
    <ligand>
        <name>NAD(+)</name>
        <dbReference type="ChEBI" id="CHEBI:57540"/>
    </ligand>
</feature>
<feature type="binding site" evidence="11">
    <location>
        <begin position="32"/>
        <end position="36"/>
    </location>
    <ligand>
        <name>NAD(+)</name>
        <dbReference type="ChEBI" id="CHEBI:57540"/>
    </ligand>
</feature>
<evidence type="ECO:0000256" key="11">
    <source>
        <dbReference type="HAMAP-Rule" id="MF_01588"/>
    </source>
</evidence>
<dbReference type="SMART" id="SM00292">
    <property type="entry name" value="BRCT"/>
    <property type="match status" value="1"/>
</dbReference>
<comment type="similarity">
    <text evidence="11">Belongs to the NAD-dependent DNA ligase family. LigA subfamily.</text>
</comment>
<keyword evidence="4 11" id="KW-0479">Metal-binding</keyword>
<feature type="binding site" evidence="11">
    <location>
        <position position="407"/>
    </location>
    <ligand>
        <name>Zn(2+)</name>
        <dbReference type="ChEBI" id="CHEBI:29105"/>
    </ligand>
</feature>
<evidence type="ECO:0000256" key="5">
    <source>
        <dbReference type="ARBA" id="ARBA00022763"/>
    </source>
</evidence>
<keyword evidence="15" id="KW-1185">Reference proteome</keyword>
<dbReference type="EMBL" id="SRKZ01000003">
    <property type="protein sequence ID" value="TGD80485.1"/>
    <property type="molecule type" value="Genomic_DNA"/>
</dbReference>
<name>A0A4Z0MMS5_9BACT</name>
<evidence type="ECO:0000256" key="7">
    <source>
        <dbReference type="ARBA" id="ARBA00022842"/>
    </source>
</evidence>
<dbReference type="InterPro" id="IPR010994">
    <property type="entry name" value="RuvA_2-like"/>
</dbReference>
<dbReference type="CDD" id="cd00114">
    <property type="entry name" value="LIGANc"/>
    <property type="match status" value="1"/>
</dbReference>
<comment type="function">
    <text evidence="1 11">DNA ligase that catalyzes the formation of phosphodiester linkages between 5'-phosphoryl and 3'-hydroxyl groups in double-stranded DNA using NAD as a coenzyme and as the energy source for the reaction. It is essential for DNA replication and repair of damaged DNA.</text>
</comment>
<feature type="binding site" evidence="11">
    <location>
        <position position="313"/>
    </location>
    <ligand>
        <name>NAD(+)</name>
        <dbReference type="ChEBI" id="CHEBI:57540"/>
    </ligand>
</feature>
<dbReference type="OrthoDB" id="9759736at2"/>
<dbReference type="PROSITE" id="PS01056">
    <property type="entry name" value="DNA_LIGASE_N2"/>
    <property type="match status" value="1"/>
</dbReference>
<feature type="binding site" evidence="11">
    <location>
        <position position="425"/>
    </location>
    <ligand>
        <name>Zn(2+)</name>
        <dbReference type="ChEBI" id="CHEBI:29105"/>
    </ligand>
</feature>
<evidence type="ECO:0000256" key="1">
    <source>
        <dbReference type="ARBA" id="ARBA00004067"/>
    </source>
</evidence>
<dbReference type="Pfam" id="PF03120">
    <property type="entry name" value="OB_DNA_ligase"/>
    <property type="match status" value="1"/>
</dbReference>
<dbReference type="PANTHER" id="PTHR23389">
    <property type="entry name" value="CHROMOSOME TRANSMISSION FIDELITY FACTOR 18"/>
    <property type="match status" value="1"/>
</dbReference>
<dbReference type="Proteomes" id="UP000298284">
    <property type="component" value="Unassembled WGS sequence"/>
</dbReference>
<dbReference type="GO" id="GO:0003911">
    <property type="term" value="F:DNA ligase (NAD+) activity"/>
    <property type="evidence" value="ECO:0007669"/>
    <property type="project" value="UniProtKB-UniRule"/>
</dbReference>
<dbReference type="Pfam" id="PF12826">
    <property type="entry name" value="HHH_2"/>
    <property type="match status" value="1"/>
</dbReference>
<dbReference type="SUPFAM" id="SSF50249">
    <property type="entry name" value="Nucleic acid-binding proteins"/>
    <property type="match status" value="1"/>
</dbReference>
<dbReference type="InterPro" id="IPR004149">
    <property type="entry name" value="Znf_DNAligase_C4"/>
</dbReference>
<dbReference type="PROSITE" id="PS50172">
    <property type="entry name" value="BRCT"/>
    <property type="match status" value="1"/>
</dbReference>
<dbReference type="GO" id="GO:0046872">
    <property type="term" value="F:metal ion binding"/>
    <property type="evidence" value="ECO:0007669"/>
    <property type="project" value="UniProtKB-KW"/>
</dbReference>
<keyword evidence="3 11" id="KW-0235">DNA replication</keyword>
<dbReference type="Gene3D" id="1.10.287.610">
    <property type="entry name" value="Helix hairpin bin"/>
    <property type="match status" value="1"/>
</dbReference>
<dbReference type="InterPro" id="IPR036420">
    <property type="entry name" value="BRCT_dom_sf"/>
</dbReference>
<dbReference type="InterPro" id="IPR001357">
    <property type="entry name" value="BRCT_dom"/>
</dbReference>
<feature type="binding site" evidence="11">
    <location>
        <begin position="81"/>
        <end position="82"/>
    </location>
    <ligand>
        <name>NAD(+)</name>
        <dbReference type="ChEBI" id="CHEBI:57540"/>
    </ligand>
</feature>
<dbReference type="SUPFAM" id="SSF52113">
    <property type="entry name" value="BRCT domain"/>
    <property type="match status" value="1"/>
</dbReference>
<dbReference type="InterPro" id="IPR004150">
    <property type="entry name" value="NAD_DNA_ligase_OB"/>
</dbReference>
<dbReference type="SUPFAM" id="SSF56091">
    <property type="entry name" value="DNA ligase/mRNA capping enzyme, catalytic domain"/>
    <property type="match status" value="1"/>
</dbReference>
<dbReference type="EC" id="6.5.1.2" evidence="11"/>
<feature type="binding site" evidence="11">
    <location>
        <position position="173"/>
    </location>
    <ligand>
        <name>NAD(+)</name>
        <dbReference type="ChEBI" id="CHEBI:57540"/>
    </ligand>
</feature>
<evidence type="ECO:0000256" key="2">
    <source>
        <dbReference type="ARBA" id="ARBA00022598"/>
    </source>
</evidence>
<evidence type="ECO:0000256" key="8">
    <source>
        <dbReference type="ARBA" id="ARBA00023027"/>
    </source>
</evidence>
<feature type="domain" description="BRCT" evidence="13">
    <location>
        <begin position="593"/>
        <end position="683"/>
    </location>
</feature>
<dbReference type="InterPro" id="IPR013839">
    <property type="entry name" value="DNAligase_adenylation"/>
</dbReference>
<keyword evidence="8 11" id="KW-0520">NAD</keyword>
<dbReference type="GO" id="GO:0005829">
    <property type="term" value="C:cytosol"/>
    <property type="evidence" value="ECO:0007669"/>
    <property type="project" value="TreeGrafter"/>
</dbReference>
<dbReference type="NCBIfam" id="TIGR00575">
    <property type="entry name" value="dnlj"/>
    <property type="match status" value="1"/>
</dbReference>
<dbReference type="GO" id="GO:0006260">
    <property type="term" value="P:DNA replication"/>
    <property type="evidence" value="ECO:0007669"/>
    <property type="project" value="UniProtKB-KW"/>
</dbReference>
<dbReference type="AlphaFoldDB" id="A0A4Z0MMS5"/>
<feature type="binding site" evidence="11">
    <location>
        <position position="112"/>
    </location>
    <ligand>
        <name>NAD(+)</name>
        <dbReference type="ChEBI" id="CHEBI:57540"/>
    </ligand>
</feature>
<feature type="compositionally biased region" description="Gly residues" evidence="12">
    <location>
        <begin position="711"/>
        <end position="720"/>
    </location>
</feature>
<dbReference type="Gene3D" id="3.30.470.30">
    <property type="entry name" value="DNA ligase/mRNA capping enzyme"/>
    <property type="match status" value="1"/>
</dbReference>
<comment type="cofactor">
    <cofactor evidence="11">
        <name>Mg(2+)</name>
        <dbReference type="ChEBI" id="CHEBI:18420"/>
    </cofactor>
    <cofactor evidence="11">
        <name>Mn(2+)</name>
        <dbReference type="ChEBI" id="CHEBI:29035"/>
    </cofactor>
</comment>
<feature type="binding site" evidence="11">
    <location>
        <position position="410"/>
    </location>
    <ligand>
        <name>Zn(2+)</name>
        <dbReference type="ChEBI" id="CHEBI:29105"/>
    </ligand>
</feature>